<accession>A0A9W8Q6I3</accession>
<organism evidence="1 2">
    <name type="scientific">Akanthomyces muscarius</name>
    <name type="common">Entomopathogenic fungus</name>
    <name type="synonym">Lecanicillium muscarium</name>
    <dbReference type="NCBI Taxonomy" id="2231603"/>
    <lineage>
        <taxon>Eukaryota</taxon>
        <taxon>Fungi</taxon>
        <taxon>Dikarya</taxon>
        <taxon>Ascomycota</taxon>
        <taxon>Pezizomycotina</taxon>
        <taxon>Sordariomycetes</taxon>
        <taxon>Hypocreomycetidae</taxon>
        <taxon>Hypocreales</taxon>
        <taxon>Cordycipitaceae</taxon>
        <taxon>Akanthomyces</taxon>
    </lineage>
</organism>
<evidence type="ECO:0000313" key="2">
    <source>
        <dbReference type="Proteomes" id="UP001144673"/>
    </source>
</evidence>
<proteinExistence type="predicted"/>
<sequence>MHRRLLPSSTATGAPRLASVAVVLGHSPQLWLQNILKSIRGSHHMNPRVTPLQSAQACQKFLTYILDQGSAIWILGELHYGRWTIPIHARIVCVDMVDRNEATFKLTRGTTDALIQYHEQLHCAGSETNAADWHGKAQQIKKQHENFVKDIEKFVFCTHVSVLVRVQKNGAGRLPDNRQLLVESELAKLMKPLHPPLSSRSGNHTGVNLMPTRLPTLLPSTALGNSSMPSLPWLPCNLVVPLPSELIHTPLLMPQWPIDGGATVGATWSSCDASMMSPESVYYYME</sequence>
<dbReference type="EMBL" id="JAJHUN010000010">
    <property type="protein sequence ID" value="KAJ4146913.1"/>
    <property type="molecule type" value="Genomic_DNA"/>
</dbReference>
<dbReference type="Proteomes" id="UP001144673">
    <property type="component" value="Chromosome 3"/>
</dbReference>
<dbReference type="KEGG" id="amus:LMH87_001469"/>
<comment type="caution">
    <text evidence="1">The sequence shown here is derived from an EMBL/GenBank/DDBJ whole genome shotgun (WGS) entry which is preliminary data.</text>
</comment>
<gene>
    <name evidence="1" type="ORF">LMH87_001469</name>
</gene>
<protein>
    <submittedName>
        <fullName evidence="1">Uncharacterized protein</fullName>
    </submittedName>
</protein>
<evidence type="ECO:0000313" key="1">
    <source>
        <dbReference type="EMBL" id="KAJ4146913.1"/>
    </source>
</evidence>
<dbReference type="RefSeq" id="XP_056049854.1">
    <property type="nucleotide sequence ID" value="XM_056192749.1"/>
</dbReference>
<reference evidence="1" key="1">
    <citation type="journal article" date="2023" name="Access Microbiol">
        <title>De-novo genome assembly for Akanthomyces muscarius, a biocontrol agent of insect agricultural pests.</title>
        <authorList>
            <person name="Erdos Z."/>
            <person name="Studholme D.J."/>
            <person name="Raymond B."/>
            <person name="Sharma M."/>
        </authorList>
    </citation>
    <scope>NUCLEOTIDE SEQUENCE</scope>
    <source>
        <strain evidence="1">Ve6</strain>
    </source>
</reference>
<name>A0A9W8Q6I3_AKAMU</name>
<dbReference type="GeneID" id="80888628"/>
<dbReference type="AlphaFoldDB" id="A0A9W8Q6I3"/>
<keyword evidence="2" id="KW-1185">Reference proteome</keyword>